<name>A0A0S7C0T5_9BACT</name>
<keyword evidence="2" id="KW-1185">Reference proteome</keyword>
<proteinExistence type="predicted"/>
<reference evidence="1" key="1">
    <citation type="journal article" date="2015" name="Genome Announc.">
        <title>Draft Genome Sequence of Bacteroidales Strain TBC1, a Novel Isolate from a Methanogenic Wastewater Treatment System.</title>
        <authorList>
            <person name="Tourlousse D.M."/>
            <person name="Matsuura N."/>
            <person name="Sun L."/>
            <person name="Toyonaga M."/>
            <person name="Kuroda K."/>
            <person name="Ohashi A."/>
            <person name="Cruz R."/>
            <person name="Yamaguchi T."/>
            <person name="Sekiguchi Y."/>
        </authorList>
    </citation>
    <scope>NUCLEOTIDE SEQUENCE [LARGE SCALE GENOMIC DNA]</scope>
    <source>
        <strain evidence="1">TBC1</strain>
    </source>
</reference>
<gene>
    <name evidence="1" type="ORF">TBC1_111773</name>
</gene>
<evidence type="ECO:0000313" key="2">
    <source>
        <dbReference type="Proteomes" id="UP000053091"/>
    </source>
</evidence>
<dbReference type="AlphaFoldDB" id="A0A0S7C0T5"/>
<sequence length="50" mass="6166">MAFRGRRAEYMVRFPRPERQRDLIPVYIRAYSSRPFSFILQAIKPDFFIR</sequence>
<accession>A0A0S7C0T5</accession>
<protein>
    <submittedName>
        <fullName evidence="1">Uncharacterized protein</fullName>
    </submittedName>
</protein>
<evidence type="ECO:0000313" key="1">
    <source>
        <dbReference type="EMBL" id="GAP43617.1"/>
    </source>
</evidence>
<organism evidence="1">
    <name type="scientific">Lentimicrobium saccharophilum</name>
    <dbReference type="NCBI Taxonomy" id="1678841"/>
    <lineage>
        <taxon>Bacteria</taxon>
        <taxon>Pseudomonadati</taxon>
        <taxon>Bacteroidota</taxon>
        <taxon>Bacteroidia</taxon>
        <taxon>Bacteroidales</taxon>
        <taxon>Lentimicrobiaceae</taxon>
        <taxon>Lentimicrobium</taxon>
    </lineage>
</organism>
<dbReference type="EMBL" id="DF968182">
    <property type="protein sequence ID" value="GAP43617.1"/>
    <property type="molecule type" value="Genomic_DNA"/>
</dbReference>
<dbReference type="Proteomes" id="UP000053091">
    <property type="component" value="Unassembled WGS sequence"/>
</dbReference>